<comment type="caution">
    <text evidence="2">The sequence shown here is derived from an EMBL/GenBank/DDBJ whole genome shotgun (WGS) entry which is preliminary data.</text>
</comment>
<organism evidence="2 3">
    <name type="scientific">Pelagicoccus enzymogenes</name>
    <dbReference type="NCBI Taxonomy" id="2773457"/>
    <lineage>
        <taxon>Bacteria</taxon>
        <taxon>Pseudomonadati</taxon>
        <taxon>Verrucomicrobiota</taxon>
        <taxon>Opitutia</taxon>
        <taxon>Puniceicoccales</taxon>
        <taxon>Pelagicoccaceae</taxon>
        <taxon>Pelagicoccus</taxon>
    </lineage>
</organism>
<evidence type="ECO:0000313" key="2">
    <source>
        <dbReference type="EMBL" id="MBD5779118.1"/>
    </source>
</evidence>
<dbReference type="RefSeq" id="WP_191616257.1">
    <property type="nucleotide sequence ID" value="NZ_JACYFG010000007.1"/>
</dbReference>
<reference evidence="2" key="1">
    <citation type="submission" date="2020-09" db="EMBL/GenBank/DDBJ databases">
        <title>Pelagicoccus enzymogenes sp. nov. with an EPS production, isolated from marine sediment.</title>
        <authorList>
            <person name="Feng X."/>
        </authorList>
    </citation>
    <scope>NUCLEOTIDE SEQUENCE</scope>
    <source>
        <strain evidence="2">NFK12</strain>
    </source>
</reference>
<dbReference type="Proteomes" id="UP000622317">
    <property type="component" value="Unassembled WGS sequence"/>
</dbReference>
<evidence type="ECO:0000313" key="3">
    <source>
        <dbReference type="Proteomes" id="UP000622317"/>
    </source>
</evidence>
<dbReference type="EMBL" id="JACYFG010000007">
    <property type="protein sequence ID" value="MBD5779118.1"/>
    <property type="molecule type" value="Genomic_DNA"/>
</dbReference>
<proteinExistence type="predicted"/>
<gene>
    <name evidence="2" type="ORF">IEN85_06405</name>
</gene>
<sequence length="85" mass="9711">MKTNSLQNRMARANRNLSPNESLPRFINSKELISFLHNTADELSRNSEALDRDGKYESARLDENIAIYLKECLIEELAETLGIDV</sequence>
<keyword evidence="3" id="KW-1185">Reference proteome</keyword>
<protein>
    <submittedName>
        <fullName evidence="2">Uncharacterized protein</fullName>
    </submittedName>
</protein>
<feature type="region of interest" description="Disordered" evidence="1">
    <location>
        <begin position="1"/>
        <end position="22"/>
    </location>
</feature>
<dbReference type="AlphaFoldDB" id="A0A927F8Z2"/>
<evidence type="ECO:0000256" key="1">
    <source>
        <dbReference type="SAM" id="MobiDB-lite"/>
    </source>
</evidence>
<name>A0A927F8Z2_9BACT</name>
<accession>A0A927F8Z2</accession>